<proteinExistence type="predicted"/>
<dbReference type="RefSeq" id="WP_040983869.1">
    <property type="nucleotide sequence ID" value="NZ_CABKTI010000006.1"/>
</dbReference>
<keyword evidence="1" id="KW-0472">Membrane</keyword>
<accession>A0ABY5JVW6</accession>
<evidence type="ECO:0000313" key="2">
    <source>
        <dbReference type="EMBL" id="UUI04216.1"/>
    </source>
</evidence>
<sequence>MFLELFNSAIIDSSIFYMYFGVMLMTMGIMYFVHFHHNNPIVYDYVLGDKHRNIKINIRYMDKTFIINEPFIIWLIVTCKRIDEKDDKNDSAASYFKKKFKIRGGQLWKKRAYSQPLKNISF</sequence>
<dbReference type="Proteomes" id="UP001059773">
    <property type="component" value="Chromosome"/>
</dbReference>
<evidence type="ECO:0000313" key="3">
    <source>
        <dbReference type="Proteomes" id="UP001059773"/>
    </source>
</evidence>
<keyword evidence="1" id="KW-1133">Transmembrane helix</keyword>
<feature type="transmembrane region" description="Helical" evidence="1">
    <location>
        <begin position="15"/>
        <end position="33"/>
    </location>
</feature>
<evidence type="ECO:0000256" key="1">
    <source>
        <dbReference type="SAM" id="Phobius"/>
    </source>
</evidence>
<name>A0ABY5JVW6_9BACI</name>
<organism evidence="2 3">
    <name type="scientific">Oceanobacillus jeddahense</name>
    <dbReference type="NCBI Taxonomy" id="1462527"/>
    <lineage>
        <taxon>Bacteria</taxon>
        <taxon>Bacillati</taxon>
        <taxon>Bacillota</taxon>
        <taxon>Bacilli</taxon>
        <taxon>Bacillales</taxon>
        <taxon>Bacillaceae</taxon>
        <taxon>Oceanobacillus</taxon>
    </lineage>
</organism>
<keyword evidence="1" id="KW-0812">Transmembrane</keyword>
<reference evidence="2" key="1">
    <citation type="submission" date="2022-07" db="EMBL/GenBank/DDBJ databases">
        <title>FELIX.</title>
        <authorList>
            <person name="Wan K.H."/>
            <person name="Park S."/>
            <person name="Lawrence Q."/>
            <person name="Eichenberger J.P."/>
            <person name="Booth B.W."/>
            <person name="Piaggio A.J."/>
            <person name="Chandler J.C."/>
            <person name="Franklin A.B."/>
            <person name="Celniker S.E."/>
        </authorList>
    </citation>
    <scope>NUCLEOTIDE SEQUENCE</scope>
    <source>
        <strain evidence="2">QA-1986 374</strain>
    </source>
</reference>
<protein>
    <submittedName>
        <fullName evidence="2">Uncharacterized protein</fullName>
    </submittedName>
</protein>
<gene>
    <name evidence="2" type="ORF">NP439_05985</name>
</gene>
<keyword evidence="3" id="KW-1185">Reference proteome</keyword>
<dbReference type="EMBL" id="CP101914">
    <property type="protein sequence ID" value="UUI04216.1"/>
    <property type="molecule type" value="Genomic_DNA"/>
</dbReference>